<proteinExistence type="predicted"/>
<reference evidence="2 3" key="1">
    <citation type="submission" date="2021-06" db="EMBL/GenBank/DDBJ databases">
        <title>Caerostris darwini draft genome.</title>
        <authorList>
            <person name="Kono N."/>
            <person name="Arakawa K."/>
        </authorList>
    </citation>
    <scope>NUCLEOTIDE SEQUENCE [LARGE SCALE GENOMIC DNA]</scope>
</reference>
<protein>
    <recommendedName>
        <fullName evidence="4">Flagellar protein FlgN</fullName>
    </recommendedName>
</protein>
<evidence type="ECO:0000256" key="1">
    <source>
        <dbReference type="SAM" id="MobiDB-lite"/>
    </source>
</evidence>
<gene>
    <name evidence="2" type="ORF">CDAR_56621</name>
</gene>
<dbReference type="AlphaFoldDB" id="A0AAV4Q280"/>
<dbReference type="Proteomes" id="UP001054837">
    <property type="component" value="Unassembled WGS sequence"/>
</dbReference>
<accession>A0AAV4Q280</accession>
<name>A0AAV4Q280_9ARAC</name>
<keyword evidence="3" id="KW-1185">Reference proteome</keyword>
<feature type="region of interest" description="Disordered" evidence="1">
    <location>
        <begin position="119"/>
        <end position="144"/>
    </location>
</feature>
<evidence type="ECO:0000313" key="2">
    <source>
        <dbReference type="EMBL" id="GIY04028.1"/>
    </source>
</evidence>
<dbReference type="EMBL" id="BPLQ01003879">
    <property type="protein sequence ID" value="GIY04028.1"/>
    <property type="molecule type" value="Genomic_DNA"/>
</dbReference>
<evidence type="ECO:0000313" key="3">
    <source>
        <dbReference type="Proteomes" id="UP001054837"/>
    </source>
</evidence>
<organism evidence="2 3">
    <name type="scientific">Caerostris darwini</name>
    <dbReference type="NCBI Taxonomy" id="1538125"/>
    <lineage>
        <taxon>Eukaryota</taxon>
        <taxon>Metazoa</taxon>
        <taxon>Ecdysozoa</taxon>
        <taxon>Arthropoda</taxon>
        <taxon>Chelicerata</taxon>
        <taxon>Arachnida</taxon>
        <taxon>Araneae</taxon>
        <taxon>Araneomorphae</taxon>
        <taxon>Entelegynae</taxon>
        <taxon>Araneoidea</taxon>
        <taxon>Araneidae</taxon>
        <taxon>Caerostris</taxon>
    </lineage>
</organism>
<evidence type="ECO:0008006" key="4">
    <source>
        <dbReference type="Google" id="ProtNLM"/>
    </source>
</evidence>
<sequence length="144" mass="16783">MGNEKENKRLTEKSGIRLDEETPFENKSEILELVNEVRDCFATKLSELGCTLLTKIEKKFDLEVNQTMSVGEQVLIQRDDPELDKTISIFKKRKFERHKDWDLIMKELDRNLNNGLNKITNKTPSQMLHGYSPRLNDGTLRKTS</sequence>
<comment type="caution">
    <text evidence="2">The sequence shown here is derived from an EMBL/GenBank/DDBJ whole genome shotgun (WGS) entry which is preliminary data.</text>
</comment>